<dbReference type="EMBL" id="LS483469">
    <property type="protein sequence ID" value="SQI39728.1"/>
    <property type="molecule type" value="Genomic_DNA"/>
</dbReference>
<organism evidence="1 2">
    <name type="scientific">Serratia plymuthica</name>
    <dbReference type="NCBI Taxonomy" id="82996"/>
    <lineage>
        <taxon>Bacteria</taxon>
        <taxon>Pseudomonadati</taxon>
        <taxon>Pseudomonadota</taxon>
        <taxon>Gammaproteobacteria</taxon>
        <taxon>Enterobacterales</taxon>
        <taxon>Yersiniaceae</taxon>
        <taxon>Serratia</taxon>
    </lineage>
</organism>
<name>A0A2X4UVJ2_SERPL</name>
<gene>
    <name evidence="1" type="ORF">NCTC12961_02927</name>
</gene>
<dbReference type="Proteomes" id="UP000248897">
    <property type="component" value="Chromosome 1"/>
</dbReference>
<proteinExistence type="predicted"/>
<evidence type="ECO:0000313" key="1">
    <source>
        <dbReference type="EMBL" id="SQI39728.1"/>
    </source>
</evidence>
<evidence type="ECO:0000313" key="2">
    <source>
        <dbReference type="Proteomes" id="UP000248897"/>
    </source>
</evidence>
<accession>A0A2X4UVJ2</accession>
<reference evidence="1 2" key="1">
    <citation type="submission" date="2018-06" db="EMBL/GenBank/DDBJ databases">
        <authorList>
            <consortium name="Pathogen Informatics"/>
            <person name="Doyle S."/>
        </authorList>
    </citation>
    <scope>NUCLEOTIDE SEQUENCE [LARGE SCALE GENOMIC DNA]</scope>
    <source>
        <strain evidence="1 2">NCTC12961</strain>
    </source>
</reference>
<dbReference type="AlphaFoldDB" id="A0A2X4UVJ2"/>
<sequence length="248" mass="28141">MNTFLNDLVTLNKIILDNAREQFPDAEAKRLRYRAAPATLAEDLAAEVCTEIVSGETRYQIATSTDGTSWSMTLDFALSRQVPQVPYVVLTFSTFGNVDEMIFNKVLLTATENRYHAQLDLDRLEQRDALLRALSDYDAQTTLVVAIVTDHGILNTITSPKIFYFAENYYPYIYQGIVPPPPRLQLILTQCLTRTCGTTIIRTMSAKITFTICRIPSCWPPMPPTTTNPCCRFPSPPQNTRRRWTMSK</sequence>
<protein>
    <submittedName>
        <fullName evidence="1">Uncharacterized protein</fullName>
    </submittedName>
</protein>